<dbReference type="Proteomes" id="UP000445696">
    <property type="component" value="Unassembled WGS sequence"/>
</dbReference>
<sequence>MYIEDMKNSAARASTLMKALSSETRLLLLCRISEGEISVNELADTLDMRPASVSQQLSLLRKDGLVKTRRAGQTIYYSLDGEEAIQVISVLHGLYCQNSK</sequence>
<keyword evidence="6" id="KW-1185">Reference proteome</keyword>
<reference evidence="5 6" key="1">
    <citation type="journal article" date="2014" name="Int. J. Syst. Evol. Microbiol.">
        <title>Sneathiella chungangensis sp. nov., isolated from a marine sand, and emended description of the genus Sneathiella.</title>
        <authorList>
            <person name="Siamphan C."/>
            <person name="Kim H."/>
            <person name="Lee J.S."/>
            <person name="Kim W."/>
        </authorList>
    </citation>
    <scope>NUCLEOTIDE SEQUENCE [LARGE SCALE GENOMIC DNA]</scope>
    <source>
        <strain evidence="5 6">KCTC 32476</strain>
    </source>
</reference>
<evidence type="ECO:0000256" key="3">
    <source>
        <dbReference type="ARBA" id="ARBA00023163"/>
    </source>
</evidence>
<dbReference type="Pfam" id="PF01022">
    <property type="entry name" value="HTH_5"/>
    <property type="match status" value="1"/>
</dbReference>
<dbReference type="GO" id="GO:0003677">
    <property type="term" value="F:DNA binding"/>
    <property type="evidence" value="ECO:0007669"/>
    <property type="project" value="UniProtKB-KW"/>
</dbReference>
<gene>
    <name evidence="5" type="ORF">GQF03_04565</name>
</gene>
<feature type="domain" description="HTH arsR-type" evidence="4">
    <location>
        <begin position="6"/>
        <end position="100"/>
    </location>
</feature>
<dbReference type="PROSITE" id="PS50987">
    <property type="entry name" value="HTH_ARSR_2"/>
    <property type="match status" value="1"/>
</dbReference>
<dbReference type="InterPro" id="IPR001845">
    <property type="entry name" value="HTH_ArsR_DNA-bd_dom"/>
</dbReference>
<dbReference type="InterPro" id="IPR036388">
    <property type="entry name" value="WH-like_DNA-bd_sf"/>
</dbReference>
<keyword evidence="2" id="KW-0238">DNA-binding</keyword>
<dbReference type="PANTHER" id="PTHR43132">
    <property type="entry name" value="ARSENICAL RESISTANCE OPERON REPRESSOR ARSR-RELATED"/>
    <property type="match status" value="1"/>
</dbReference>
<dbReference type="SMART" id="SM00418">
    <property type="entry name" value="HTH_ARSR"/>
    <property type="match status" value="1"/>
</dbReference>
<dbReference type="PRINTS" id="PR00778">
    <property type="entry name" value="HTHARSR"/>
</dbReference>
<evidence type="ECO:0000313" key="6">
    <source>
        <dbReference type="Proteomes" id="UP000445696"/>
    </source>
</evidence>
<dbReference type="SUPFAM" id="SSF46785">
    <property type="entry name" value="Winged helix' DNA-binding domain"/>
    <property type="match status" value="1"/>
</dbReference>
<evidence type="ECO:0000256" key="1">
    <source>
        <dbReference type="ARBA" id="ARBA00023015"/>
    </source>
</evidence>
<dbReference type="Gene3D" id="1.10.10.10">
    <property type="entry name" value="Winged helix-like DNA-binding domain superfamily/Winged helix DNA-binding domain"/>
    <property type="match status" value="1"/>
</dbReference>
<evidence type="ECO:0000259" key="4">
    <source>
        <dbReference type="PROSITE" id="PS50987"/>
    </source>
</evidence>
<dbReference type="InterPro" id="IPR051011">
    <property type="entry name" value="Metal_resp_trans_reg"/>
</dbReference>
<keyword evidence="1" id="KW-0805">Transcription regulation</keyword>
<dbReference type="AlphaFoldDB" id="A0A845MEX1"/>
<dbReference type="InterPro" id="IPR011991">
    <property type="entry name" value="ArsR-like_HTH"/>
</dbReference>
<dbReference type="CDD" id="cd00090">
    <property type="entry name" value="HTH_ARSR"/>
    <property type="match status" value="1"/>
</dbReference>
<comment type="caution">
    <text evidence="5">The sequence shown here is derived from an EMBL/GenBank/DDBJ whole genome shotgun (WGS) entry which is preliminary data.</text>
</comment>
<name>A0A845MEX1_9PROT</name>
<dbReference type="OrthoDB" id="194599at2"/>
<keyword evidence="3" id="KW-0804">Transcription</keyword>
<organism evidence="5 6">
    <name type="scientific">Sneathiella chungangensis</name>
    <dbReference type="NCBI Taxonomy" id="1418234"/>
    <lineage>
        <taxon>Bacteria</taxon>
        <taxon>Pseudomonadati</taxon>
        <taxon>Pseudomonadota</taxon>
        <taxon>Alphaproteobacteria</taxon>
        <taxon>Sneathiellales</taxon>
        <taxon>Sneathiellaceae</taxon>
        <taxon>Sneathiella</taxon>
    </lineage>
</organism>
<accession>A0A845MEX1</accession>
<evidence type="ECO:0000256" key="2">
    <source>
        <dbReference type="ARBA" id="ARBA00023125"/>
    </source>
</evidence>
<dbReference type="InterPro" id="IPR036390">
    <property type="entry name" value="WH_DNA-bd_sf"/>
</dbReference>
<protein>
    <submittedName>
        <fullName evidence="5">Metalloregulator ArsR/SmtB family transcription factor</fullName>
    </submittedName>
</protein>
<evidence type="ECO:0000313" key="5">
    <source>
        <dbReference type="EMBL" id="MZR21594.1"/>
    </source>
</evidence>
<proteinExistence type="predicted"/>
<dbReference type="GO" id="GO:0003700">
    <property type="term" value="F:DNA-binding transcription factor activity"/>
    <property type="evidence" value="ECO:0007669"/>
    <property type="project" value="InterPro"/>
</dbReference>
<dbReference type="NCBIfam" id="NF033788">
    <property type="entry name" value="HTH_metalloreg"/>
    <property type="match status" value="1"/>
</dbReference>
<dbReference type="PANTHER" id="PTHR43132:SF2">
    <property type="entry name" value="ARSENICAL RESISTANCE OPERON REPRESSOR ARSR-RELATED"/>
    <property type="match status" value="1"/>
</dbReference>
<dbReference type="EMBL" id="WTVA01000001">
    <property type="protein sequence ID" value="MZR21594.1"/>
    <property type="molecule type" value="Genomic_DNA"/>
</dbReference>